<dbReference type="KEGG" id="rva:Rvan_0026"/>
<sequence>MLEDKIEVAGYSSLVLANTKNAIPDKQDWLRTSGNQLPGTPNYSFGIGVLLGDGEPGYARVGMSLR</sequence>
<dbReference type="AlphaFoldDB" id="E3I497"/>
<dbReference type="HOGENOM" id="CLU_2828417_0_0_5"/>
<protein>
    <submittedName>
        <fullName evidence="1">Uncharacterized protein</fullName>
    </submittedName>
</protein>
<evidence type="ECO:0000313" key="1">
    <source>
        <dbReference type="EMBL" id="ADP69316.1"/>
    </source>
</evidence>
<organism evidence="1 2">
    <name type="scientific">Rhodomicrobium vannielii (strain ATCC 17100 / DSM 162 / LMG 4299 / NCIMB 10020 / ATH 3.1.1)</name>
    <dbReference type="NCBI Taxonomy" id="648757"/>
    <lineage>
        <taxon>Bacteria</taxon>
        <taxon>Pseudomonadati</taxon>
        <taxon>Pseudomonadota</taxon>
        <taxon>Alphaproteobacteria</taxon>
        <taxon>Hyphomicrobiales</taxon>
        <taxon>Hyphomicrobiaceae</taxon>
        <taxon>Rhodomicrobium</taxon>
    </lineage>
</organism>
<proteinExistence type="predicted"/>
<keyword evidence="2" id="KW-1185">Reference proteome</keyword>
<accession>E3I497</accession>
<name>E3I497_RHOVT</name>
<evidence type="ECO:0000313" key="2">
    <source>
        <dbReference type="Proteomes" id="UP000001399"/>
    </source>
</evidence>
<dbReference type="EMBL" id="CP002292">
    <property type="protein sequence ID" value="ADP69316.1"/>
    <property type="molecule type" value="Genomic_DNA"/>
</dbReference>
<dbReference type="Proteomes" id="UP000001399">
    <property type="component" value="Chromosome"/>
</dbReference>
<reference evidence="2" key="1">
    <citation type="journal article" date="2011" name="J. Bacteriol.">
        <title>Genome sequences of eight morphologically diverse alphaproteobacteria.</title>
        <authorList>
            <consortium name="US DOE Joint Genome Institute"/>
            <person name="Brown P.J."/>
            <person name="Kysela D.T."/>
            <person name="Buechlein A."/>
            <person name="Hemmerich C."/>
            <person name="Brun Y.V."/>
        </authorList>
    </citation>
    <scope>NUCLEOTIDE SEQUENCE [LARGE SCALE GENOMIC DNA]</scope>
    <source>
        <strain evidence="2">ATCC 17100 / ATH 3.1.1 / DSM 162 / LMG 4299</strain>
    </source>
</reference>
<gene>
    <name evidence="1" type="ordered locus">Rvan_0026</name>
</gene>